<dbReference type="Proteomes" id="UP001162834">
    <property type="component" value="Chromosome"/>
</dbReference>
<name>A0A9E6XUB3_9ACTN</name>
<accession>A0A9E6XUB3</accession>
<dbReference type="InterPro" id="IPR053714">
    <property type="entry name" value="Iso_Racemase_Enz_sf"/>
</dbReference>
<evidence type="ECO:0000313" key="6">
    <source>
        <dbReference type="EMBL" id="UGS34519.1"/>
    </source>
</evidence>
<dbReference type="InterPro" id="IPR052186">
    <property type="entry name" value="Hydantoin_racemase-like"/>
</dbReference>
<dbReference type="Pfam" id="PF01177">
    <property type="entry name" value="Asp_Glu_race"/>
    <property type="match status" value="1"/>
</dbReference>
<dbReference type="AlphaFoldDB" id="A0A9E6XUB3"/>
<dbReference type="GO" id="GO:0036348">
    <property type="term" value="F:hydantoin racemase activity"/>
    <property type="evidence" value="ECO:0007669"/>
    <property type="project" value="UniProtKB-EC"/>
</dbReference>
<comment type="catalytic activity">
    <reaction evidence="2">
        <text>a D-5-monosubstituted hydantoin = a L-5-monosubstituted hydantoin</text>
        <dbReference type="Rhea" id="RHEA:46624"/>
        <dbReference type="ChEBI" id="CHEBI:86339"/>
        <dbReference type="ChEBI" id="CHEBI:86340"/>
        <dbReference type="EC" id="5.1.99.5"/>
    </reaction>
</comment>
<sequence>MRLMLLNPNTTEAMTADMERQANRYARAGTEIEGFTAKFGAESVECAYEEEFAIMSFLQTIRERADAFDGVILSCFGDPGLYACRELSPVPVVGIAEASMLMACTVAHKWSIVTVIPRVKPMAEHLVRFHGLEQRCASIRTTPLSVLDCEREPERAVREMVKASQAAVAEDGAEAILLGCGGMGPLDDEIAKAVDVPVIDGIVCAVKLLEGLHDYGLKTSRHAAFMRPEPKDLAGVPGLGGVSA</sequence>
<dbReference type="PANTHER" id="PTHR28047">
    <property type="entry name" value="PROTEIN DCG1"/>
    <property type="match status" value="1"/>
</dbReference>
<evidence type="ECO:0000256" key="1">
    <source>
        <dbReference type="ARBA" id="ARBA00038414"/>
    </source>
</evidence>
<evidence type="ECO:0000256" key="2">
    <source>
        <dbReference type="ARBA" id="ARBA00051635"/>
    </source>
</evidence>
<evidence type="ECO:0000256" key="5">
    <source>
        <dbReference type="ARBA" id="ARBA00093199"/>
    </source>
</evidence>
<gene>
    <name evidence="6" type="primary">hyuE</name>
    <name evidence="6" type="ORF">DSM104329_00897</name>
</gene>
<dbReference type="InterPro" id="IPR015942">
    <property type="entry name" value="Asp/Glu/hydantoin_racemase"/>
</dbReference>
<organism evidence="6 7">
    <name type="scientific">Capillimicrobium parvum</name>
    <dbReference type="NCBI Taxonomy" id="2884022"/>
    <lineage>
        <taxon>Bacteria</taxon>
        <taxon>Bacillati</taxon>
        <taxon>Actinomycetota</taxon>
        <taxon>Thermoleophilia</taxon>
        <taxon>Solirubrobacterales</taxon>
        <taxon>Capillimicrobiaceae</taxon>
        <taxon>Capillimicrobium</taxon>
    </lineage>
</organism>
<evidence type="ECO:0000256" key="3">
    <source>
        <dbReference type="ARBA" id="ARBA00066406"/>
    </source>
</evidence>
<dbReference type="GO" id="GO:0047661">
    <property type="term" value="F:amino-acid racemase activity"/>
    <property type="evidence" value="ECO:0007669"/>
    <property type="project" value="InterPro"/>
</dbReference>
<keyword evidence="6" id="KW-0413">Isomerase</keyword>
<proteinExistence type="inferred from homology"/>
<dbReference type="KEGG" id="sbae:DSM104329_00897"/>
<dbReference type="EC" id="5.1.99.5" evidence="3"/>
<dbReference type="RefSeq" id="WP_259314191.1">
    <property type="nucleotide sequence ID" value="NZ_CP087164.1"/>
</dbReference>
<protein>
    <recommendedName>
        <fullName evidence="4">Hydantoin racemase</fullName>
        <ecNumber evidence="3">5.1.99.5</ecNumber>
    </recommendedName>
</protein>
<dbReference type="Gene3D" id="3.40.50.12500">
    <property type="match status" value="1"/>
</dbReference>
<comment type="catalytic activity">
    <reaction evidence="5">
        <text>D-5-benzylhydantoin = L-5-benzylhydantoin</text>
        <dbReference type="Rhea" id="RHEA:83991"/>
        <dbReference type="ChEBI" id="CHEBI:176864"/>
        <dbReference type="ChEBI" id="CHEBI:233540"/>
    </reaction>
</comment>
<dbReference type="PANTHER" id="PTHR28047:SF5">
    <property type="entry name" value="PROTEIN DCG1"/>
    <property type="match status" value="1"/>
</dbReference>
<dbReference type="FunFam" id="3.40.50.12500:FF:000001">
    <property type="entry name" value="Putative hydantoin racemase"/>
    <property type="match status" value="1"/>
</dbReference>
<keyword evidence="7" id="KW-1185">Reference proteome</keyword>
<reference evidence="6" key="1">
    <citation type="journal article" date="2022" name="Int. J. Syst. Evol. Microbiol.">
        <title>Pseudomonas aegrilactucae sp. nov. and Pseudomonas morbosilactucae sp. nov., pathogens causing bacterial rot of lettuce in Japan.</title>
        <authorList>
            <person name="Sawada H."/>
            <person name="Fujikawa T."/>
            <person name="Satou M."/>
        </authorList>
    </citation>
    <scope>NUCLEOTIDE SEQUENCE</scope>
    <source>
        <strain evidence="6">0166_1</strain>
    </source>
</reference>
<evidence type="ECO:0000256" key="4">
    <source>
        <dbReference type="ARBA" id="ARBA00067972"/>
    </source>
</evidence>
<evidence type="ECO:0000313" key="7">
    <source>
        <dbReference type="Proteomes" id="UP001162834"/>
    </source>
</evidence>
<dbReference type="EMBL" id="CP087164">
    <property type="protein sequence ID" value="UGS34519.1"/>
    <property type="molecule type" value="Genomic_DNA"/>
</dbReference>
<comment type="similarity">
    <text evidence="1">Belongs to the HyuE racemase family.</text>
</comment>